<organism evidence="2 3">
    <name type="scientific">Dissostichus mawsoni</name>
    <name type="common">Antarctic cod</name>
    <dbReference type="NCBI Taxonomy" id="36200"/>
    <lineage>
        <taxon>Eukaryota</taxon>
        <taxon>Metazoa</taxon>
        <taxon>Chordata</taxon>
        <taxon>Craniata</taxon>
        <taxon>Vertebrata</taxon>
        <taxon>Euteleostomi</taxon>
        <taxon>Actinopterygii</taxon>
        <taxon>Neopterygii</taxon>
        <taxon>Teleostei</taxon>
        <taxon>Neoteleostei</taxon>
        <taxon>Acanthomorphata</taxon>
        <taxon>Eupercaria</taxon>
        <taxon>Perciformes</taxon>
        <taxon>Notothenioidei</taxon>
        <taxon>Nototheniidae</taxon>
        <taxon>Dissostichus</taxon>
    </lineage>
</organism>
<dbReference type="EMBL" id="JAAKFY010000015">
    <property type="protein sequence ID" value="KAF3844392.1"/>
    <property type="molecule type" value="Genomic_DNA"/>
</dbReference>
<proteinExistence type="predicted"/>
<comment type="caution">
    <text evidence="2">The sequence shown here is derived from an EMBL/GenBank/DDBJ whole genome shotgun (WGS) entry which is preliminary data.</text>
</comment>
<evidence type="ECO:0000313" key="3">
    <source>
        <dbReference type="Proteomes" id="UP000518266"/>
    </source>
</evidence>
<keyword evidence="3" id="KW-1185">Reference proteome</keyword>
<dbReference type="Proteomes" id="UP000518266">
    <property type="component" value="Unassembled WGS sequence"/>
</dbReference>
<dbReference type="AlphaFoldDB" id="A0A7J5Y4R7"/>
<evidence type="ECO:0000313" key="2">
    <source>
        <dbReference type="EMBL" id="KAF3844392.1"/>
    </source>
</evidence>
<feature type="region of interest" description="Disordered" evidence="1">
    <location>
        <begin position="1"/>
        <end position="21"/>
    </location>
</feature>
<gene>
    <name evidence="2" type="ORF">F7725_007555</name>
</gene>
<name>A0A7J5Y4R7_DISMA</name>
<accession>A0A7J5Y4R7</accession>
<reference evidence="2 3" key="1">
    <citation type="submission" date="2020-03" db="EMBL/GenBank/DDBJ databases">
        <title>Dissostichus mawsoni Genome sequencing and assembly.</title>
        <authorList>
            <person name="Park H."/>
        </authorList>
    </citation>
    <scope>NUCLEOTIDE SEQUENCE [LARGE SCALE GENOMIC DNA]</scope>
    <source>
        <strain evidence="2">DM0001</strain>
        <tissue evidence="2">Muscle</tissue>
    </source>
</reference>
<evidence type="ECO:0000256" key="1">
    <source>
        <dbReference type="SAM" id="MobiDB-lite"/>
    </source>
</evidence>
<protein>
    <submittedName>
        <fullName evidence="2">Uncharacterized protein</fullName>
    </submittedName>
</protein>
<sequence length="197" mass="22231">MGPSSRGHSGLRLPSRPPSPRHAALLCLDTGERGREEPPWSEGDAGLEVRSMLAWGGGCVPCTSLHTCCERKDRFCHSSDIHTFSWFRSLSSLFWMQSSFLLRQRCAAMRFLLRRRMSWMNSSCSEVSLCILMRIWKSLRGRDSPDVEPECGDVEKSNWGRLKGELPLPASSGYEKEDRELDVWVWGSEGGGSALMY</sequence>